<comment type="caution">
    <text evidence="1">The sequence shown here is derived from an EMBL/GenBank/DDBJ whole genome shotgun (WGS) entry which is preliminary data.</text>
</comment>
<sequence>MPRRDRPLADYDVPTTGRIRRRLFWRLRRMRDAVDVETLEVFEHELSAFERAGAAELDRQRTRNVATCAERVSAAQKREELIRTAIIRTDDQIRRADIAVERLDAKLLGRDPEFHNYA</sequence>
<dbReference type="AlphaFoldDB" id="A0A6L9XXG3"/>
<reference evidence="1 2" key="1">
    <citation type="journal article" date="2014" name="J. Microbiol.">
        <title>Diaminobutyricibacter tongyongensis gen. nov., sp. nov. and Homoserinibacter gongjuensis gen. nov., sp. nov. belong to the family Microbacteriaceae.</title>
        <authorList>
            <person name="Kim S.J."/>
            <person name="Ahn J.H."/>
            <person name="Weon H.Y."/>
            <person name="Hamada M."/>
            <person name="Suzuki K."/>
            <person name="Kwon S.W."/>
        </authorList>
    </citation>
    <scope>NUCLEOTIDE SEQUENCE [LARGE SCALE GENOMIC DNA]</scope>
    <source>
        <strain evidence="1 2">NBRC 108724</strain>
    </source>
</reference>
<gene>
    <name evidence="1" type="ORF">G3T36_08615</name>
</gene>
<name>A0A6L9XXG3_9MICO</name>
<evidence type="ECO:0000313" key="1">
    <source>
        <dbReference type="EMBL" id="NEN05935.1"/>
    </source>
</evidence>
<proteinExistence type="predicted"/>
<protein>
    <submittedName>
        <fullName evidence="1">Uncharacterized protein</fullName>
    </submittedName>
</protein>
<accession>A0A6L9XXG3</accession>
<dbReference type="RefSeq" id="WP_163289349.1">
    <property type="nucleotide sequence ID" value="NZ_JAAGWY010000002.1"/>
</dbReference>
<dbReference type="EMBL" id="JAAGWY010000002">
    <property type="protein sequence ID" value="NEN05935.1"/>
    <property type="molecule type" value="Genomic_DNA"/>
</dbReference>
<dbReference type="Proteomes" id="UP000474967">
    <property type="component" value="Unassembled WGS sequence"/>
</dbReference>
<keyword evidence="2" id="KW-1185">Reference proteome</keyword>
<evidence type="ECO:0000313" key="2">
    <source>
        <dbReference type="Proteomes" id="UP000474967"/>
    </source>
</evidence>
<organism evidence="1 2">
    <name type="scientific">Leifsonia tongyongensis</name>
    <dbReference type="NCBI Taxonomy" id="1268043"/>
    <lineage>
        <taxon>Bacteria</taxon>
        <taxon>Bacillati</taxon>
        <taxon>Actinomycetota</taxon>
        <taxon>Actinomycetes</taxon>
        <taxon>Micrococcales</taxon>
        <taxon>Microbacteriaceae</taxon>
        <taxon>Leifsonia</taxon>
    </lineage>
</organism>